<keyword evidence="4" id="KW-1185">Reference proteome</keyword>
<organism evidence="2 3">
    <name type="scientific">Pseudomonas antarctica</name>
    <dbReference type="NCBI Taxonomy" id="219572"/>
    <lineage>
        <taxon>Bacteria</taxon>
        <taxon>Pseudomonadati</taxon>
        <taxon>Pseudomonadota</taxon>
        <taxon>Gammaproteobacteria</taxon>
        <taxon>Pseudomonadales</taxon>
        <taxon>Pseudomonadaceae</taxon>
        <taxon>Pseudomonas</taxon>
    </lineage>
</organism>
<gene>
    <name evidence="1" type="ORF">PSAN_39330</name>
    <name evidence="2" type="ORF">SAMN04490179_3377</name>
</gene>
<name>A0A1G9ZXQ1_9PSED</name>
<proteinExistence type="predicted"/>
<dbReference type="EMBL" id="JXDI01000002">
    <property type="protein sequence ID" value="KAF2407005.1"/>
    <property type="molecule type" value="Genomic_DNA"/>
</dbReference>
<evidence type="ECO:0000313" key="3">
    <source>
        <dbReference type="Proteomes" id="UP000182470"/>
    </source>
</evidence>
<dbReference type="RefSeq" id="WP_232000051.1">
    <property type="nucleotide sequence ID" value="NZ_JBJGXR010000021.1"/>
</dbReference>
<sequence length="131" mass="14235">MQTLYCYVDGSDNETIESVLVDAFRTLINDWAPFGALLVNHIQERAPGMAPDDLSDWFIGLNLPLRHAGRAQVTQLVLFTKAMARATGRDFVVGISSASGLSEDLVFLDANADETDAVRLSTRLETAPHGA</sequence>
<dbReference type="AlphaFoldDB" id="A0A1G9ZXQ1"/>
<evidence type="ECO:0000313" key="2">
    <source>
        <dbReference type="EMBL" id="SDN26110.1"/>
    </source>
</evidence>
<protein>
    <submittedName>
        <fullName evidence="2">Uncharacterized protein</fullName>
    </submittedName>
</protein>
<reference evidence="1 4" key="1">
    <citation type="submission" date="2015-01" db="EMBL/GenBank/DDBJ databases">
        <title>Genome Sequence of Pseudomonas antarctica CMS 35.</title>
        <authorList>
            <person name="Voget S."/>
            <person name="Chow J."/>
            <person name="Daniel R."/>
            <person name="Streit W."/>
        </authorList>
    </citation>
    <scope>NUCLEOTIDE SEQUENCE [LARGE SCALE GENOMIC DNA]</scope>
    <source>
        <strain evidence="1 4">CMS 35</strain>
    </source>
</reference>
<accession>A0A1G9ZXQ1</accession>
<dbReference type="Proteomes" id="UP000748067">
    <property type="component" value="Unassembled WGS sequence"/>
</dbReference>
<evidence type="ECO:0000313" key="1">
    <source>
        <dbReference type="EMBL" id="KAF2407005.1"/>
    </source>
</evidence>
<reference evidence="2 3" key="2">
    <citation type="submission" date="2016-10" db="EMBL/GenBank/DDBJ databases">
        <authorList>
            <person name="de Groot N.N."/>
        </authorList>
    </citation>
    <scope>NUCLEOTIDE SEQUENCE [LARGE SCALE GENOMIC DNA]</scope>
    <source>
        <strain evidence="2 3">BS2772</strain>
    </source>
</reference>
<dbReference type="Proteomes" id="UP000182470">
    <property type="component" value="Chromosome I"/>
</dbReference>
<dbReference type="EMBL" id="LT629704">
    <property type="protein sequence ID" value="SDN26110.1"/>
    <property type="molecule type" value="Genomic_DNA"/>
</dbReference>
<evidence type="ECO:0000313" key="4">
    <source>
        <dbReference type="Proteomes" id="UP000748067"/>
    </source>
</evidence>